<keyword evidence="2" id="KW-1185">Reference proteome</keyword>
<organism evidence="1 2">
    <name type="scientific">Afipia felis</name>
    <name type="common">Cat scratch disease bacillus</name>
    <dbReference type="NCBI Taxonomy" id="1035"/>
    <lineage>
        <taxon>Bacteria</taxon>
        <taxon>Pseudomonadati</taxon>
        <taxon>Pseudomonadota</taxon>
        <taxon>Alphaproteobacteria</taxon>
        <taxon>Hyphomicrobiales</taxon>
        <taxon>Nitrobacteraceae</taxon>
        <taxon>Afipia</taxon>
    </lineage>
</organism>
<dbReference type="Proteomes" id="UP000035762">
    <property type="component" value="Unassembled WGS sequence"/>
</dbReference>
<reference evidence="1 2" key="1">
    <citation type="journal article" date="2014" name="Genome Announc.">
        <title>Genome Sequence of Afipia felis Strain 76713, Isolated in Hospital Water Using an Amoeba Co-Culture Procedure.</title>
        <authorList>
            <person name="Benamar S."/>
            <person name="La Scola B."/>
            <person name="Croce O."/>
        </authorList>
    </citation>
    <scope>NUCLEOTIDE SEQUENCE [LARGE SCALE GENOMIC DNA]</scope>
    <source>
        <strain evidence="1 2">76713</strain>
    </source>
</reference>
<dbReference type="EMBL" id="CCAZ020000001">
    <property type="protein sequence ID" value="CEG06682.1"/>
    <property type="molecule type" value="Genomic_DNA"/>
</dbReference>
<protein>
    <submittedName>
        <fullName evidence="1">Uncharacterized protein</fullName>
    </submittedName>
</protein>
<comment type="caution">
    <text evidence="1">The sequence shown here is derived from an EMBL/GenBank/DDBJ whole genome shotgun (WGS) entry which is preliminary data.</text>
</comment>
<sequence length="186" mass="20238">MPGPKMPRPRSDKAARTMAIASSTDGVLPPNPCVNWLNSVEPIPMTTASTSTLMPDETTFPRTLSAMKAVLPNRPNGISTNPASVDSLNSISVTKSWIARMKKARMTSAQANSRQAIWIRFSNTAIQPINGEMDSSNGRAASRPVCATLPGRSRSCTVKPVPLAFRPRPAKLSKMIFARLFQLEMR</sequence>
<evidence type="ECO:0000313" key="2">
    <source>
        <dbReference type="Proteomes" id="UP000035762"/>
    </source>
</evidence>
<accession>A0A090MK45</accession>
<gene>
    <name evidence="1" type="ORF">BN961_00052</name>
</gene>
<dbReference type="AlphaFoldDB" id="A0A090MK45"/>
<name>A0A090MK45_AFIFE</name>
<evidence type="ECO:0000313" key="1">
    <source>
        <dbReference type="EMBL" id="CEG06682.1"/>
    </source>
</evidence>
<proteinExistence type="predicted"/>